<evidence type="ECO:0000313" key="3">
    <source>
        <dbReference type="Proteomes" id="UP000438182"/>
    </source>
</evidence>
<evidence type="ECO:0000313" key="2">
    <source>
        <dbReference type="EMBL" id="MWB99478.1"/>
    </source>
</evidence>
<dbReference type="Proteomes" id="UP000438182">
    <property type="component" value="Unassembled WGS sequence"/>
</dbReference>
<name>A0A6I4NYX8_9MICO</name>
<dbReference type="EMBL" id="WSTA01000062">
    <property type="protein sequence ID" value="MWB99478.1"/>
    <property type="molecule type" value="Genomic_DNA"/>
</dbReference>
<dbReference type="InterPro" id="IPR006016">
    <property type="entry name" value="UspA"/>
</dbReference>
<feature type="domain" description="UspA" evidence="1">
    <location>
        <begin position="17"/>
        <end position="155"/>
    </location>
</feature>
<reference evidence="2 3" key="1">
    <citation type="submission" date="2019-12" db="EMBL/GenBank/DDBJ databases">
        <authorList>
            <person name="Kim Y.S."/>
        </authorList>
    </citation>
    <scope>NUCLEOTIDE SEQUENCE [LARGE SCALE GENOMIC DNA]</scope>
    <source>
        <strain evidence="2 3">MMS17-SY077</strain>
    </source>
</reference>
<organism evidence="2 3">
    <name type="scientific">Agromyces seonyuensis</name>
    <dbReference type="NCBI Taxonomy" id="2662446"/>
    <lineage>
        <taxon>Bacteria</taxon>
        <taxon>Bacillati</taxon>
        <taxon>Actinomycetota</taxon>
        <taxon>Actinomycetes</taxon>
        <taxon>Micrococcales</taxon>
        <taxon>Microbacteriaceae</taxon>
        <taxon>Agromyces</taxon>
    </lineage>
</organism>
<dbReference type="InterPro" id="IPR014729">
    <property type="entry name" value="Rossmann-like_a/b/a_fold"/>
</dbReference>
<dbReference type="AlphaFoldDB" id="A0A6I4NYX8"/>
<dbReference type="SUPFAM" id="SSF52402">
    <property type="entry name" value="Adenine nucleotide alpha hydrolases-like"/>
    <property type="match status" value="1"/>
</dbReference>
<accession>A0A6I4NYX8</accession>
<dbReference type="CDD" id="cd00293">
    <property type="entry name" value="USP-like"/>
    <property type="match status" value="1"/>
</dbReference>
<gene>
    <name evidence="2" type="ORF">GB864_13085</name>
</gene>
<dbReference type="Gene3D" id="3.40.50.620">
    <property type="entry name" value="HUPs"/>
    <property type="match status" value="1"/>
</dbReference>
<protein>
    <submittedName>
        <fullName evidence="2">Universal stress protein</fullName>
    </submittedName>
</protein>
<proteinExistence type="predicted"/>
<evidence type="ECO:0000259" key="1">
    <source>
        <dbReference type="Pfam" id="PF00582"/>
    </source>
</evidence>
<comment type="caution">
    <text evidence="2">The sequence shown here is derived from an EMBL/GenBank/DDBJ whole genome shotgun (WGS) entry which is preliminary data.</text>
</comment>
<keyword evidence="3" id="KW-1185">Reference proteome</keyword>
<sequence length="170" mass="18178">MVPFAGHPAVVGIEPGQSELVVLAAVDWALAVGASALHFAYVDPDRVVVAEGRDGSVRHEGLEPDAADDGWRDTEADLRARLAALLDPTGVRWAFHYLAGRPDRALTHLARAVDASVFIVGARHPGAARRIAELFAGSLAAHLAQHQHRPVLTIPIAVVDWADPSDEWAK</sequence>
<dbReference type="Pfam" id="PF00582">
    <property type="entry name" value="Usp"/>
    <property type="match status" value="1"/>
</dbReference>